<feature type="transmembrane region" description="Helical" evidence="6">
    <location>
        <begin position="124"/>
        <end position="147"/>
    </location>
</feature>
<keyword evidence="5 6" id="KW-0472">Membrane</keyword>
<evidence type="ECO:0000256" key="4">
    <source>
        <dbReference type="ARBA" id="ARBA00022989"/>
    </source>
</evidence>
<dbReference type="PANTHER" id="PTHR47757:SF1">
    <property type="entry name" value="SERPENTINE RECEPTOR, CLASS E (EPSILON)"/>
    <property type="match status" value="1"/>
</dbReference>
<evidence type="ECO:0000313" key="7">
    <source>
        <dbReference type="EMBL" id="CAI5442896.1"/>
    </source>
</evidence>
<keyword evidence="3 6" id="KW-0812">Transmembrane</keyword>
<feature type="transmembrane region" description="Helical" evidence="6">
    <location>
        <begin position="78"/>
        <end position="104"/>
    </location>
</feature>
<dbReference type="PANTHER" id="PTHR47757">
    <property type="entry name" value="SERPENTINE RECEPTOR, CLASS E (EPSILON)-RELATED"/>
    <property type="match status" value="1"/>
</dbReference>
<sequence>MIESMWTENISQMIVIENSGKIQSLLIGGFIDWHYMISLVFGITNCYNNRVLREFPRSDSYTLCSRFQAKENLRIMNLVFRVLIIGLILIFIDLALLMIMVFGLLPDYAIPINTFIEFIIHLNPLLICPMLIYSVDQWFDFYLGFLIKKSEIAKRKRKNTKIENYDNEKERDLYFRQLEMSWM</sequence>
<dbReference type="Pfam" id="PF03125">
    <property type="entry name" value="Sre"/>
    <property type="match status" value="1"/>
</dbReference>
<dbReference type="InterPro" id="IPR053365">
    <property type="entry name" value="Nematode_rcpt-like"/>
</dbReference>
<evidence type="ECO:0000256" key="5">
    <source>
        <dbReference type="ARBA" id="ARBA00023136"/>
    </source>
</evidence>
<evidence type="ECO:0000256" key="2">
    <source>
        <dbReference type="ARBA" id="ARBA00006803"/>
    </source>
</evidence>
<evidence type="ECO:0000256" key="1">
    <source>
        <dbReference type="ARBA" id="ARBA00004141"/>
    </source>
</evidence>
<keyword evidence="8" id="KW-1185">Reference proteome</keyword>
<organism evidence="7 8">
    <name type="scientific">Caenorhabditis angaria</name>
    <dbReference type="NCBI Taxonomy" id="860376"/>
    <lineage>
        <taxon>Eukaryota</taxon>
        <taxon>Metazoa</taxon>
        <taxon>Ecdysozoa</taxon>
        <taxon>Nematoda</taxon>
        <taxon>Chromadorea</taxon>
        <taxon>Rhabditida</taxon>
        <taxon>Rhabditina</taxon>
        <taxon>Rhabditomorpha</taxon>
        <taxon>Rhabditoidea</taxon>
        <taxon>Rhabditidae</taxon>
        <taxon>Peloderinae</taxon>
        <taxon>Caenorhabditis</taxon>
    </lineage>
</organism>
<dbReference type="InterPro" id="IPR004151">
    <property type="entry name" value="7TM_GPCR_serpentine_rcpt_Sre"/>
</dbReference>
<evidence type="ECO:0000256" key="3">
    <source>
        <dbReference type="ARBA" id="ARBA00022692"/>
    </source>
</evidence>
<proteinExistence type="inferred from homology"/>
<name>A0A9P1IEY2_9PELO</name>
<protein>
    <submittedName>
        <fullName evidence="7">Uncharacterized protein</fullName>
    </submittedName>
</protein>
<dbReference type="Proteomes" id="UP001152747">
    <property type="component" value="Unassembled WGS sequence"/>
</dbReference>
<dbReference type="AlphaFoldDB" id="A0A9P1IEY2"/>
<dbReference type="GO" id="GO:0016020">
    <property type="term" value="C:membrane"/>
    <property type="evidence" value="ECO:0007669"/>
    <property type="project" value="UniProtKB-SubCell"/>
</dbReference>
<dbReference type="GO" id="GO:0007606">
    <property type="term" value="P:sensory perception of chemical stimulus"/>
    <property type="evidence" value="ECO:0007669"/>
    <property type="project" value="InterPro"/>
</dbReference>
<dbReference type="EMBL" id="CANHGI010000002">
    <property type="protein sequence ID" value="CAI5442896.1"/>
    <property type="molecule type" value="Genomic_DNA"/>
</dbReference>
<comment type="similarity">
    <text evidence="2">Belongs to the nematode receptor-like protein sre family.</text>
</comment>
<gene>
    <name evidence="7" type="ORF">CAMP_LOCUS5533</name>
</gene>
<evidence type="ECO:0000256" key="6">
    <source>
        <dbReference type="SAM" id="Phobius"/>
    </source>
</evidence>
<reference evidence="7" key="1">
    <citation type="submission" date="2022-11" db="EMBL/GenBank/DDBJ databases">
        <authorList>
            <person name="Kikuchi T."/>
        </authorList>
    </citation>
    <scope>NUCLEOTIDE SEQUENCE</scope>
    <source>
        <strain evidence="7">PS1010</strain>
    </source>
</reference>
<evidence type="ECO:0000313" key="8">
    <source>
        <dbReference type="Proteomes" id="UP001152747"/>
    </source>
</evidence>
<comment type="subcellular location">
    <subcellularLocation>
        <location evidence="1">Membrane</location>
        <topology evidence="1">Multi-pass membrane protein</topology>
    </subcellularLocation>
</comment>
<keyword evidence="4 6" id="KW-1133">Transmembrane helix</keyword>
<accession>A0A9P1IEY2</accession>
<comment type="caution">
    <text evidence="7">The sequence shown here is derived from an EMBL/GenBank/DDBJ whole genome shotgun (WGS) entry which is preliminary data.</text>
</comment>